<name>A0ABT0IJ12_9ACTN</name>
<feature type="transmembrane region" description="Helical" evidence="1">
    <location>
        <begin position="16"/>
        <end position="34"/>
    </location>
</feature>
<dbReference type="Proteomes" id="UP001522868">
    <property type="component" value="Unassembled WGS sequence"/>
</dbReference>
<keyword evidence="3" id="KW-1185">Reference proteome</keyword>
<evidence type="ECO:0000313" key="2">
    <source>
        <dbReference type="EMBL" id="MCK8681323.1"/>
    </source>
</evidence>
<gene>
    <name evidence="2" type="ORF">M1O15_28800</name>
</gene>
<keyword evidence="1" id="KW-0812">Transmembrane</keyword>
<evidence type="ECO:0000256" key="1">
    <source>
        <dbReference type="SAM" id="Phobius"/>
    </source>
</evidence>
<sequence>MTSPAPYRAAWSRKAGPAWCVPVGVLLAVAGVVLTCLTSAAWWLFPALPVGLLIVLFGGTRVTVDARGVSVSAARLPLRRFRLDRIAAARSGYARLADLGGFGYRVVPGRHAVSLRSGDALWLELTNGRQFVVTVDDAGTAVRLITRLLGRP</sequence>
<keyword evidence="1" id="KW-0472">Membrane</keyword>
<dbReference type="RefSeq" id="WP_248637149.1">
    <property type="nucleotide sequence ID" value="NZ_JALPTH010000039.1"/>
</dbReference>
<dbReference type="EMBL" id="JALPTH010000039">
    <property type="protein sequence ID" value="MCK8681323.1"/>
    <property type="molecule type" value="Genomic_DNA"/>
</dbReference>
<protein>
    <recommendedName>
        <fullName evidence="4">PH domain-containing protein</fullName>
    </recommendedName>
</protein>
<comment type="caution">
    <text evidence="2">The sequence shown here is derived from an EMBL/GenBank/DDBJ whole genome shotgun (WGS) entry which is preliminary data.</text>
</comment>
<reference evidence="2 3" key="1">
    <citation type="submission" date="2022-04" db="EMBL/GenBank/DDBJ databases">
        <title>Streptomyces sp. nov. LCR6-01 isolated from Lichen of Dirinaria sp.</title>
        <authorList>
            <person name="Kanchanasin P."/>
            <person name="Tanasupawat S."/>
            <person name="Phongsopitanun W."/>
        </authorList>
    </citation>
    <scope>NUCLEOTIDE SEQUENCE [LARGE SCALE GENOMIC DNA]</scope>
    <source>
        <strain evidence="2 3">LCR6-01</strain>
    </source>
</reference>
<keyword evidence="1" id="KW-1133">Transmembrane helix</keyword>
<evidence type="ECO:0000313" key="3">
    <source>
        <dbReference type="Proteomes" id="UP001522868"/>
    </source>
</evidence>
<organism evidence="2 3">
    <name type="scientific">Streptomyces lichenis</name>
    <dbReference type="NCBI Taxonomy" id="2306967"/>
    <lineage>
        <taxon>Bacteria</taxon>
        <taxon>Bacillati</taxon>
        <taxon>Actinomycetota</taxon>
        <taxon>Actinomycetes</taxon>
        <taxon>Kitasatosporales</taxon>
        <taxon>Streptomycetaceae</taxon>
        <taxon>Streptomyces</taxon>
    </lineage>
</organism>
<feature type="transmembrane region" description="Helical" evidence="1">
    <location>
        <begin position="40"/>
        <end position="58"/>
    </location>
</feature>
<proteinExistence type="predicted"/>
<accession>A0ABT0IJ12</accession>
<evidence type="ECO:0008006" key="4">
    <source>
        <dbReference type="Google" id="ProtNLM"/>
    </source>
</evidence>